<dbReference type="AlphaFoldDB" id="G2DC68"/>
<dbReference type="Pfam" id="PF00072">
    <property type="entry name" value="Response_reg"/>
    <property type="match status" value="1"/>
</dbReference>
<sequence>MMNLKRLHDALLSFGKPLSQPIYCNKGQLLANTGMVIDDEELYRELLDFGYVVAEVEEKDDTQAEQSVTSAMDYGVLIADDTPLMLDTLENHLKAIGFIRILRANDGEIAMAKVGRYRPEVVFLDIDMPRRNGLEALEILREEFPDLFICMLSAHSSLDNVRTALSKGASGFLVKPYQRTRLEHILNQFLSTQNTALETD</sequence>
<accession>G2DC68</accession>
<dbReference type="SMART" id="SM00448">
    <property type="entry name" value="REC"/>
    <property type="match status" value="1"/>
</dbReference>
<dbReference type="PANTHER" id="PTHR44591">
    <property type="entry name" value="STRESS RESPONSE REGULATOR PROTEIN 1"/>
    <property type="match status" value="1"/>
</dbReference>
<gene>
    <name evidence="4" type="ORF">Rifp1Sym_ay00140</name>
</gene>
<dbReference type="Proteomes" id="UP000004491">
    <property type="component" value="Unassembled WGS sequence"/>
</dbReference>
<keyword evidence="1 2" id="KW-0597">Phosphoprotein</keyword>
<keyword evidence="5" id="KW-1185">Reference proteome</keyword>
<dbReference type="InterPro" id="IPR011006">
    <property type="entry name" value="CheY-like_superfamily"/>
</dbReference>
<comment type="caution">
    <text evidence="4">The sequence shown here is derived from an EMBL/GenBank/DDBJ whole genome shotgun (WGS) entry which is preliminary data.</text>
</comment>
<dbReference type="InterPro" id="IPR050595">
    <property type="entry name" value="Bact_response_regulator"/>
</dbReference>
<dbReference type="InterPro" id="IPR001789">
    <property type="entry name" value="Sig_transdc_resp-reg_receiver"/>
</dbReference>
<name>G2DC68_9GAMM</name>
<protein>
    <submittedName>
        <fullName evidence="4">Putative response regulator</fullName>
    </submittedName>
</protein>
<dbReference type="EMBL" id="AFOC01000026">
    <property type="protein sequence ID" value="EGV51793.1"/>
    <property type="molecule type" value="Genomic_DNA"/>
</dbReference>
<dbReference type="Gene3D" id="3.40.50.2300">
    <property type="match status" value="1"/>
</dbReference>
<evidence type="ECO:0000256" key="1">
    <source>
        <dbReference type="ARBA" id="ARBA00022553"/>
    </source>
</evidence>
<feature type="modified residue" description="4-aspartylphosphate" evidence="2">
    <location>
        <position position="125"/>
    </location>
</feature>
<evidence type="ECO:0000256" key="2">
    <source>
        <dbReference type="PROSITE-ProRule" id="PRU00169"/>
    </source>
</evidence>
<evidence type="ECO:0000313" key="4">
    <source>
        <dbReference type="EMBL" id="EGV51793.1"/>
    </source>
</evidence>
<feature type="domain" description="Response regulatory" evidence="3">
    <location>
        <begin position="75"/>
        <end position="190"/>
    </location>
</feature>
<organism evidence="4 5">
    <name type="scientific">endosymbiont of Riftia pachyptila</name>
    <name type="common">vent Ph05</name>
    <dbReference type="NCBI Taxonomy" id="1048808"/>
    <lineage>
        <taxon>Bacteria</taxon>
        <taxon>Pseudomonadati</taxon>
        <taxon>Pseudomonadota</taxon>
        <taxon>Gammaproteobacteria</taxon>
        <taxon>sulfur-oxidizing symbionts</taxon>
    </lineage>
</organism>
<dbReference type="PROSITE" id="PS50110">
    <property type="entry name" value="RESPONSE_REGULATORY"/>
    <property type="match status" value="1"/>
</dbReference>
<dbReference type="PANTHER" id="PTHR44591:SF23">
    <property type="entry name" value="CHEY SUBFAMILY"/>
    <property type="match status" value="1"/>
</dbReference>
<evidence type="ECO:0000259" key="3">
    <source>
        <dbReference type="PROSITE" id="PS50110"/>
    </source>
</evidence>
<proteinExistence type="predicted"/>
<reference evidence="4" key="1">
    <citation type="journal article" date="2011" name="ISME J.">
        <title>The endosymbionts of the deep-sea tubeworms Riftia pachyptila and Tevnia jerichonana share an identical physiology as revealed by proteogenomic analyses.</title>
        <authorList>
            <person name="Gardebrecht A."/>
            <person name="Markert S."/>
            <person name="Felbeck H."/>
            <person name="Thuermer A."/>
            <person name="Albrecht D."/>
            <person name="Wollherr A."/>
            <person name="Kabisch J."/>
            <person name="Lehmann R."/>
            <person name="Daniel R."/>
            <person name="Liesegang H."/>
            <person name="Hecker M."/>
            <person name="Sievert S.M."/>
            <person name="Schweder T."/>
        </authorList>
    </citation>
    <scope>NUCLEOTIDE SEQUENCE [LARGE SCALE GENOMIC DNA]</scope>
</reference>
<dbReference type="SUPFAM" id="SSF52172">
    <property type="entry name" value="CheY-like"/>
    <property type="match status" value="1"/>
</dbReference>
<evidence type="ECO:0000313" key="5">
    <source>
        <dbReference type="Proteomes" id="UP000004491"/>
    </source>
</evidence>
<dbReference type="GO" id="GO:0000160">
    <property type="term" value="P:phosphorelay signal transduction system"/>
    <property type="evidence" value="ECO:0007669"/>
    <property type="project" value="InterPro"/>
</dbReference>